<reference evidence="1 2" key="1">
    <citation type="submission" date="2013-12" db="EMBL/GenBank/DDBJ databases">
        <authorList>
            <consortium name="DOE Joint Genome Institute"/>
            <person name="Muyzer G."/>
            <person name="Huntemann M."/>
            <person name="Han J."/>
            <person name="Chen A."/>
            <person name="Kyrpides N."/>
            <person name="Mavromatis K."/>
            <person name="Markowitz V."/>
            <person name="Palaniappan K."/>
            <person name="Ivanova N."/>
            <person name="Schaumberg A."/>
            <person name="Pati A."/>
            <person name="Liolios K."/>
            <person name="Nordberg H.P."/>
            <person name="Cantor M.N."/>
            <person name="Hua S.X."/>
            <person name="Woyke T."/>
        </authorList>
    </citation>
    <scope>NUCLEOTIDE SEQUENCE [LARGE SCALE GENOMIC DNA]</scope>
    <source>
        <strain evidence="1 2">ARh 1</strain>
    </source>
</reference>
<dbReference type="Proteomes" id="UP000005289">
    <property type="component" value="Chromosome"/>
</dbReference>
<dbReference type="AlphaFoldDB" id="W0DH96"/>
<dbReference type="NCBIfam" id="NF046101">
    <property type="entry name" value="PA3496_fam"/>
    <property type="match status" value="1"/>
</dbReference>
<evidence type="ECO:0000313" key="1">
    <source>
        <dbReference type="EMBL" id="AHE97776.1"/>
    </source>
</evidence>
<dbReference type="RefSeq" id="WP_006748771.1">
    <property type="nucleotide sequence ID" value="NZ_CP007029.1"/>
</dbReference>
<dbReference type="KEGG" id="tti:THITH_05335"/>
<proteinExistence type="predicted"/>
<accession>W0DH96</accession>
<protein>
    <submittedName>
        <fullName evidence="1">Uncharacterized protein</fullName>
    </submittedName>
</protein>
<dbReference type="EMBL" id="CP007029">
    <property type="protein sequence ID" value="AHE97776.1"/>
    <property type="molecule type" value="Genomic_DNA"/>
</dbReference>
<evidence type="ECO:0000313" key="2">
    <source>
        <dbReference type="Proteomes" id="UP000005289"/>
    </source>
</evidence>
<keyword evidence="2" id="KW-1185">Reference proteome</keyword>
<sequence length="64" mass="7353">MMTLSDDLSLDYDDDTMDIGAMQRAQANPLAARRSLERLLEQRALRSRLRDDLDEGVALDDLDW</sequence>
<dbReference type="STRING" id="713585.THITH_05335"/>
<dbReference type="InterPro" id="IPR058059">
    <property type="entry name" value="PA3496-like"/>
</dbReference>
<dbReference type="HOGENOM" id="CLU_2884534_0_0_6"/>
<gene>
    <name evidence="1" type="ORF">THITH_05335</name>
</gene>
<name>W0DH96_9GAMM</name>
<organism evidence="1 2">
    <name type="scientific">Thioalkalivibrio paradoxus ARh 1</name>
    <dbReference type="NCBI Taxonomy" id="713585"/>
    <lineage>
        <taxon>Bacteria</taxon>
        <taxon>Pseudomonadati</taxon>
        <taxon>Pseudomonadota</taxon>
        <taxon>Gammaproteobacteria</taxon>
        <taxon>Chromatiales</taxon>
        <taxon>Ectothiorhodospiraceae</taxon>
        <taxon>Thioalkalivibrio</taxon>
    </lineage>
</organism>